<dbReference type="EMBL" id="CM042052">
    <property type="protein sequence ID" value="KAI3718761.1"/>
    <property type="molecule type" value="Genomic_DNA"/>
</dbReference>
<evidence type="ECO:0000313" key="2">
    <source>
        <dbReference type="Proteomes" id="UP001055879"/>
    </source>
</evidence>
<keyword evidence="2" id="KW-1185">Reference proteome</keyword>
<evidence type="ECO:0000313" key="1">
    <source>
        <dbReference type="EMBL" id="KAI3718761.1"/>
    </source>
</evidence>
<accession>A0ACB9B955</accession>
<proteinExistence type="predicted"/>
<organism evidence="1 2">
    <name type="scientific">Arctium lappa</name>
    <name type="common">Greater burdock</name>
    <name type="synonym">Lappa major</name>
    <dbReference type="NCBI Taxonomy" id="4217"/>
    <lineage>
        <taxon>Eukaryota</taxon>
        <taxon>Viridiplantae</taxon>
        <taxon>Streptophyta</taxon>
        <taxon>Embryophyta</taxon>
        <taxon>Tracheophyta</taxon>
        <taxon>Spermatophyta</taxon>
        <taxon>Magnoliopsida</taxon>
        <taxon>eudicotyledons</taxon>
        <taxon>Gunneridae</taxon>
        <taxon>Pentapetalae</taxon>
        <taxon>asterids</taxon>
        <taxon>campanulids</taxon>
        <taxon>Asterales</taxon>
        <taxon>Asteraceae</taxon>
        <taxon>Carduoideae</taxon>
        <taxon>Cardueae</taxon>
        <taxon>Arctiinae</taxon>
        <taxon>Arctium</taxon>
    </lineage>
</organism>
<comment type="caution">
    <text evidence="1">The sequence shown here is derived from an EMBL/GenBank/DDBJ whole genome shotgun (WGS) entry which is preliminary data.</text>
</comment>
<protein>
    <submittedName>
        <fullName evidence="1">Uncharacterized protein</fullName>
    </submittedName>
</protein>
<dbReference type="Proteomes" id="UP001055879">
    <property type="component" value="Linkage Group LG06"/>
</dbReference>
<name>A0ACB9B955_ARCLA</name>
<sequence length="206" mass="23159">MEGNLRSFKENLQEFQEKCTQTVSAFDQILNMKSDSFTLEMAPFSHLTNKDLSHTSRNNLQRSLSRKGSQTGAEKKMDLNCLMNDVERDVISSPKASLMVGIMPEKLIVVNQTTDHISKPQVQHQIAIMTGGSTTRTKPAEPTQISLSVMRSSSFKQSSLFKPRRILFFFATLSSLGTILLICLTLSMAKYNGDDNSHARNLTWHQ</sequence>
<reference evidence="1 2" key="2">
    <citation type="journal article" date="2022" name="Mol. Ecol. Resour.">
        <title>The genomes of chicory, endive, great burdock and yacon provide insights into Asteraceae paleo-polyploidization history and plant inulin production.</title>
        <authorList>
            <person name="Fan W."/>
            <person name="Wang S."/>
            <person name="Wang H."/>
            <person name="Wang A."/>
            <person name="Jiang F."/>
            <person name="Liu H."/>
            <person name="Zhao H."/>
            <person name="Xu D."/>
            <person name="Zhang Y."/>
        </authorList>
    </citation>
    <scope>NUCLEOTIDE SEQUENCE [LARGE SCALE GENOMIC DNA]</scope>
    <source>
        <strain evidence="2">cv. Niubang</strain>
    </source>
</reference>
<reference evidence="2" key="1">
    <citation type="journal article" date="2022" name="Mol. Ecol. Resour.">
        <title>The genomes of chicory, endive, great burdock and yacon provide insights into Asteraceae palaeo-polyploidization history and plant inulin production.</title>
        <authorList>
            <person name="Fan W."/>
            <person name="Wang S."/>
            <person name="Wang H."/>
            <person name="Wang A."/>
            <person name="Jiang F."/>
            <person name="Liu H."/>
            <person name="Zhao H."/>
            <person name="Xu D."/>
            <person name="Zhang Y."/>
        </authorList>
    </citation>
    <scope>NUCLEOTIDE SEQUENCE [LARGE SCALE GENOMIC DNA]</scope>
    <source>
        <strain evidence="2">cv. Niubang</strain>
    </source>
</reference>
<gene>
    <name evidence="1" type="ORF">L6452_19644</name>
</gene>